<evidence type="ECO:0000313" key="7">
    <source>
        <dbReference type="EMBL" id="MBB3726793.1"/>
    </source>
</evidence>
<sequence>MTRGFGRLRREDLLKTACEVIAAQGFGHTRTLDIARAAGVSQALLFYHFETKDQLFAQALVYAARRDLDSLAKLDRAGGTPVERLRHLLRLYSPTGSARTWRMWIDAWAESMRSADLEETSRRLDLRWKESLRAIVDEGVASGAFACADPDAATWRILSLVDGLAVQVSVHRRVLSRHRVAELIRTATAAELGIREEDLS</sequence>
<dbReference type="GO" id="GO:0000976">
    <property type="term" value="F:transcription cis-regulatory region binding"/>
    <property type="evidence" value="ECO:0007669"/>
    <property type="project" value="TreeGrafter"/>
</dbReference>
<feature type="DNA-binding region" description="H-T-H motif" evidence="5">
    <location>
        <begin position="30"/>
        <end position="49"/>
    </location>
</feature>
<dbReference type="InterPro" id="IPR001647">
    <property type="entry name" value="HTH_TetR"/>
</dbReference>
<dbReference type="AlphaFoldDB" id="A0A7W5V675"/>
<dbReference type="Proteomes" id="UP000579945">
    <property type="component" value="Unassembled WGS sequence"/>
</dbReference>
<protein>
    <submittedName>
        <fullName evidence="7">AcrR family transcriptional regulator</fullName>
    </submittedName>
</protein>
<keyword evidence="3 5" id="KW-0238">DNA-binding</keyword>
<dbReference type="PROSITE" id="PS50977">
    <property type="entry name" value="HTH_TETR_2"/>
    <property type="match status" value="1"/>
</dbReference>
<dbReference type="GO" id="GO:0003700">
    <property type="term" value="F:DNA-binding transcription factor activity"/>
    <property type="evidence" value="ECO:0007669"/>
    <property type="project" value="TreeGrafter"/>
</dbReference>
<keyword evidence="4" id="KW-0804">Transcription</keyword>
<dbReference type="Pfam" id="PF00440">
    <property type="entry name" value="TetR_N"/>
    <property type="match status" value="1"/>
</dbReference>
<keyword evidence="8" id="KW-1185">Reference proteome</keyword>
<evidence type="ECO:0000256" key="5">
    <source>
        <dbReference type="PROSITE-ProRule" id="PRU00335"/>
    </source>
</evidence>
<dbReference type="RefSeq" id="WP_183646524.1">
    <property type="nucleotide sequence ID" value="NZ_JACIBV010000001.1"/>
</dbReference>
<evidence type="ECO:0000256" key="1">
    <source>
        <dbReference type="ARBA" id="ARBA00022491"/>
    </source>
</evidence>
<dbReference type="GeneID" id="95389134"/>
<accession>A0A7W5V675</accession>
<gene>
    <name evidence="7" type="ORF">FHR33_002653</name>
</gene>
<evidence type="ECO:0000259" key="6">
    <source>
        <dbReference type="PROSITE" id="PS50977"/>
    </source>
</evidence>
<dbReference type="InterPro" id="IPR050109">
    <property type="entry name" value="HTH-type_TetR-like_transc_reg"/>
</dbReference>
<dbReference type="Pfam" id="PF13977">
    <property type="entry name" value="TetR_C_6"/>
    <property type="match status" value="1"/>
</dbReference>
<dbReference type="PRINTS" id="PR00455">
    <property type="entry name" value="HTHTETR"/>
</dbReference>
<evidence type="ECO:0000313" key="8">
    <source>
        <dbReference type="Proteomes" id="UP000579945"/>
    </source>
</evidence>
<reference evidence="7 8" key="1">
    <citation type="submission" date="2020-08" db="EMBL/GenBank/DDBJ databases">
        <title>Sequencing the genomes of 1000 actinobacteria strains.</title>
        <authorList>
            <person name="Klenk H.-P."/>
        </authorList>
    </citation>
    <scope>NUCLEOTIDE SEQUENCE [LARGE SCALE GENOMIC DNA]</scope>
    <source>
        <strain evidence="7 8">DSM 44320</strain>
    </source>
</reference>
<comment type="caution">
    <text evidence="7">The sequence shown here is derived from an EMBL/GenBank/DDBJ whole genome shotgun (WGS) entry which is preliminary data.</text>
</comment>
<dbReference type="PANTHER" id="PTHR30055:SF200">
    <property type="entry name" value="HTH-TYPE TRANSCRIPTIONAL REPRESSOR BDCR"/>
    <property type="match status" value="1"/>
</dbReference>
<organism evidence="7 8">
    <name type="scientific">Nonomuraea dietziae</name>
    <dbReference type="NCBI Taxonomy" id="65515"/>
    <lineage>
        <taxon>Bacteria</taxon>
        <taxon>Bacillati</taxon>
        <taxon>Actinomycetota</taxon>
        <taxon>Actinomycetes</taxon>
        <taxon>Streptosporangiales</taxon>
        <taxon>Streptosporangiaceae</taxon>
        <taxon>Nonomuraea</taxon>
    </lineage>
</organism>
<name>A0A7W5V675_9ACTN</name>
<evidence type="ECO:0000256" key="4">
    <source>
        <dbReference type="ARBA" id="ARBA00023163"/>
    </source>
</evidence>
<dbReference type="EMBL" id="JACIBV010000001">
    <property type="protein sequence ID" value="MBB3726793.1"/>
    <property type="molecule type" value="Genomic_DNA"/>
</dbReference>
<evidence type="ECO:0000256" key="2">
    <source>
        <dbReference type="ARBA" id="ARBA00023015"/>
    </source>
</evidence>
<dbReference type="InterPro" id="IPR009057">
    <property type="entry name" value="Homeodomain-like_sf"/>
</dbReference>
<dbReference type="Gene3D" id="1.10.357.10">
    <property type="entry name" value="Tetracycline Repressor, domain 2"/>
    <property type="match status" value="1"/>
</dbReference>
<keyword evidence="2" id="KW-0805">Transcription regulation</keyword>
<dbReference type="SUPFAM" id="SSF48498">
    <property type="entry name" value="Tetracyclin repressor-like, C-terminal domain"/>
    <property type="match status" value="1"/>
</dbReference>
<dbReference type="InterPro" id="IPR036271">
    <property type="entry name" value="Tet_transcr_reg_TetR-rel_C_sf"/>
</dbReference>
<feature type="domain" description="HTH tetR-type" evidence="6">
    <location>
        <begin position="7"/>
        <end position="67"/>
    </location>
</feature>
<dbReference type="PANTHER" id="PTHR30055">
    <property type="entry name" value="HTH-TYPE TRANSCRIPTIONAL REGULATOR RUTR"/>
    <property type="match status" value="1"/>
</dbReference>
<dbReference type="InterPro" id="IPR039538">
    <property type="entry name" value="BetI_C"/>
</dbReference>
<proteinExistence type="predicted"/>
<dbReference type="SUPFAM" id="SSF46689">
    <property type="entry name" value="Homeodomain-like"/>
    <property type="match status" value="1"/>
</dbReference>
<evidence type="ECO:0000256" key="3">
    <source>
        <dbReference type="ARBA" id="ARBA00023125"/>
    </source>
</evidence>
<keyword evidence="1" id="KW-0678">Repressor</keyword>